<feature type="transmembrane region" description="Helical" evidence="42">
    <location>
        <begin position="341"/>
        <end position="362"/>
    </location>
</feature>
<evidence type="ECO:0000256" key="33">
    <source>
        <dbReference type="ARBA" id="ARBA00047649"/>
    </source>
</evidence>
<gene>
    <name evidence="45" type="ORF">FCALED_LOCUS7527</name>
</gene>
<keyword evidence="18" id="KW-1000">Mitochondrion outer membrane</keyword>
<protein>
    <recommendedName>
        <fullName evidence="31">ATP-binding cassette sub-family B member 6</fullName>
        <ecNumber evidence="30">7.6.2.5</ecNumber>
    </recommendedName>
    <alternativeName>
        <fullName evidence="32">ABC-type heme transporter ABCB6</fullName>
    </alternativeName>
</protein>
<evidence type="ECO:0000256" key="42">
    <source>
        <dbReference type="SAM" id="Phobius"/>
    </source>
</evidence>
<evidence type="ECO:0000256" key="20">
    <source>
        <dbReference type="ARBA" id="ARBA00022840"/>
    </source>
</evidence>
<dbReference type="InterPro" id="IPR011527">
    <property type="entry name" value="ABC1_TM_dom"/>
</dbReference>
<dbReference type="SUPFAM" id="SSF90123">
    <property type="entry name" value="ABC transporter transmembrane region"/>
    <property type="match status" value="1"/>
</dbReference>
<dbReference type="InterPro" id="IPR027417">
    <property type="entry name" value="P-loop_NTPase"/>
</dbReference>
<feature type="domain" description="ABC transporter" evidence="43">
    <location>
        <begin position="626"/>
        <end position="860"/>
    </location>
</feature>
<dbReference type="EMBL" id="CAJVPQ010002012">
    <property type="protein sequence ID" value="CAG8579623.1"/>
    <property type="molecule type" value="Genomic_DNA"/>
</dbReference>
<feature type="transmembrane region" description="Helical" evidence="42">
    <location>
        <begin position="297"/>
        <end position="321"/>
    </location>
</feature>
<comment type="subcellular location">
    <subcellularLocation>
        <location evidence="8">Cell membrane</location>
        <topology evidence="8">Multi-pass membrane protein</topology>
    </subcellularLocation>
    <subcellularLocation>
        <location evidence="1">Early endosome membrane</location>
    </subcellularLocation>
    <subcellularLocation>
        <location evidence="6">Endoplasmic reticulum membrane</location>
        <topology evidence="6">Multi-pass membrane protein</topology>
    </subcellularLocation>
    <subcellularLocation>
        <location evidence="3">Endosome membrane</location>
        <topology evidence="3">Multi-pass membrane protein</topology>
    </subcellularLocation>
    <subcellularLocation>
        <location evidence="2">Endosome</location>
        <location evidence="2">Multivesicular body membrane</location>
    </subcellularLocation>
    <subcellularLocation>
        <location evidence="9">Golgi apparatus membrane</location>
        <topology evidence="9">Multi-pass membrane protein</topology>
    </subcellularLocation>
    <subcellularLocation>
        <location evidence="5">Late endosome membrane</location>
    </subcellularLocation>
    <subcellularLocation>
        <location evidence="10">Lysosome membrane</location>
    </subcellularLocation>
    <subcellularLocation>
        <location evidence="28">Melanosome membrane</location>
    </subcellularLocation>
    <subcellularLocation>
        <location evidence="4">Mitochondrion outer membrane</location>
        <topology evidence="4">Multi-pass membrane protein</topology>
    </subcellularLocation>
    <subcellularLocation>
        <location evidence="7">Secreted</location>
        <location evidence="7">Extracellular exosome</location>
    </subcellularLocation>
</comment>
<dbReference type="InterPro" id="IPR017871">
    <property type="entry name" value="ABC_transporter-like_CS"/>
</dbReference>
<feature type="region of interest" description="Disordered" evidence="41">
    <location>
        <begin position="844"/>
        <end position="901"/>
    </location>
</feature>
<feature type="compositionally biased region" description="Polar residues" evidence="41">
    <location>
        <begin position="249"/>
        <end position="267"/>
    </location>
</feature>
<evidence type="ECO:0000313" key="46">
    <source>
        <dbReference type="Proteomes" id="UP000789570"/>
    </source>
</evidence>
<dbReference type="PANTHER" id="PTHR24221">
    <property type="entry name" value="ATP-BINDING CASSETTE SUB-FAMILY B"/>
    <property type="match status" value="1"/>
</dbReference>
<feature type="transmembrane region" description="Helical" evidence="42">
    <location>
        <begin position="209"/>
        <end position="231"/>
    </location>
</feature>
<organism evidence="45 46">
    <name type="scientific">Funneliformis caledonium</name>
    <dbReference type="NCBI Taxonomy" id="1117310"/>
    <lineage>
        <taxon>Eukaryota</taxon>
        <taxon>Fungi</taxon>
        <taxon>Fungi incertae sedis</taxon>
        <taxon>Mucoromycota</taxon>
        <taxon>Glomeromycotina</taxon>
        <taxon>Glomeromycetes</taxon>
        <taxon>Glomerales</taxon>
        <taxon>Glomeraceae</taxon>
        <taxon>Funneliformis</taxon>
    </lineage>
</organism>
<evidence type="ECO:0000256" key="21">
    <source>
        <dbReference type="ARBA" id="ARBA00022967"/>
    </source>
</evidence>
<name>A0A9N9BXS0_9GLOM</name>
<keyword evidence="14" id="KW-0964">Secreted</keyword>
<dbReference type="CDD" id="cd18581">
    <property type="entry name" value="ABC_6TM_ABCB6"/>
    <property type="match status" value="1"/>
</dbReference>
<keyword evidence="27" id="KW-0458">Lysosome</keyword>
<feature type="transmembrane region" description="Helical" evidence="42">
    <location>
        <begin position="58"/>
        <end position="83"/>
    </location>
</feature>
<feature type="transmembrane region" description="Helical" evidence="42">
    <location>
        <begin position="563"/>
        <end position="583"/>
    </location>
</feature>
<evidence type="ECO:0000256" key="11">
    <source>
        <dbReference type="ARBA" id="ARBA00011738"/>
    </source>
</evidence>
<dbReference type="GO" id="GO:0005774">
    <property type="term" value="C:vacuolar membrane"/>
    <property type="evidence" value="ECO:0007669"/>
    <property type="project" value="TreeGrafter"/>
</dbReference>
<dbReference type="PROSITE" id="PS50893">
    <property type="entry name" value="ABC_TRANSPORTER_2"/>
    <property type="match status" value="1"/>
</dbReference>
<dbReference type="GO" id="GO:0005524">
    <property type="term" value="F:ATP binding"/>
    <property type="evidence" value="ECO:0007669"/>
    <property type="project" value="UniProtKB-KW"/>
</dbReference>
<dbReference type="GO" id="GO:0005886">
    <property type="term" value="C:plasma membrane"/>
    <property type="evidence" value="ECO:0007669"/>
    <property type="project" value="UniProtKB-SubCell"/>
</dbReference>
<dbReference type="PROSITE" id="PS50929">
    <property type="entry name" value="ABC_TM1F"/>
    <property type="match status" value="1"/>
</dbReference>
<dbReference type="InterPro" id="IPR003593">
    <property type="entry name" value="AAA+_ATPase"/>
</dbReference>
<evidence type="ECO:0000256" key="1">
    <source>
        <dbReference type="ARBA" id="ARBA00004146"/>
    </source>
</evidence>
<evidence type="ECO:0000256" key="10">
    <source>
        <dbReference type="ARBA" id="ARBA00004656"/>
    </source>
</evidence>
<feature type="non-terminal residue" evidence="45">
    <location>
        <position position="1"/>
    </location>
</feature>
<evidence type="ECO:0000256" key="38">
    <source>
        <dbReference type="ARBA" id="ARBA00048510"/>
    </source>
</evidence>
<evidence type="ECO:0000256" key="37">
    <source>
        <dbReference type="ARBA" id="ARBA00048455"/>
    </source>
</evidence>
<keyword evidence="13" id="KW-1003">Cell membrane</keyword>
<dbReference type="Gene3D" id="3.40.50.300">
    <property type="entry name" value="P-loop containing nucleotide triphosphate hydrolases"/>
    <property type="match status" value="1"/>
</dbReference>
<dbReference type="SMART" id="SM00382">
    <property type="entry name" value="AAA"/>
    <property type="match status" value="1"/>
</dbReference>
<evidence type="ECO:0000256" key="36">
    <source>
        <dbReference type="ARBA" id="ARBA00048309"/>
    </source>
</evidence>
<feature type="transmembrane region" description="Helical" evidence="42">
    <location>
        <begin position="104"/>
        <end position="125"/>
    </location>
</feature>
<comment type="catalytic activity">
    <reaction evidence="37">
        <text>pheophorbide a(in) + ATP + H2O = pheophorbide a(out) + ADP + phosphate + H(+)</text>
        <dbReference type="Rhea" id="RHEA:61360"/>
        <dbReference type="ChEBI" id="CHEBI:15377"/>
        <dbReference type="ChEBI" id="CHEBI:15378"/>
        <dbReference type="ChEBI" id="CHEBI:30616"/>
        <dbReference type="ChEBI" id="CHEBI:43474"/>
        <dbReference type="ChEBI" id="CHEBI:58687"/>
        <dbReference type="ChEBI" id="CHEBI:456216"/>
    </reaction>
    <physiologicalReaction direction="left-to-right" evidence="37">
        <dbReference type="Rhea" id="RHEA:61361"/>
    </physiologicalReaction>
</comment>
<evidence type="ECO:0000256" key="16">
    <source>
        <dbReference type="ARBA" id="ARBA00022741"/>
    </source>
</evidence>
<sequence>RPPKMGLDDQISADPSDRRFLSSTNNSDVTMTNLRVSFTSESPGKVISSPSETTWFSLYPLFLIVPISLLSFILLFGTYRLVILRKRDYIPLADRHRLSPLSRIIYVISGFIVLSYLADCAIIIFRALESKIWTSSYIVFYDVGSWTAWVLNLLLMLYEVKKLGKWSSVNYSFYILSLFTESLIFYYWIIQFKSKKPGIEVSYYDQALLYIISARYIALVIACFTSLIQILRSSSDREDLESSRGLLGDNTSYGTFSSNENDNQTDQPQREPEKGAFTGFFEKMKKLLPFLWPKKNIWLQCLVFICFGLLIAARIVNVLVPQQLKIITNELVGEDGNPPRFVWKSIAFFVFLRFLQGGVGLIQASQNYLWIPIGQYTTREISVKMFEHLHGLSLAYHINRKTGEVLRVMDRGTNSIISLLNQILFQIFPVIVDISVAVIYFVVEFGWIFGVIVFGTMASYILVTIWITEWRTQFRRDMIETDNDARSKAVDSLLNFETVKYYNAEQFEVKRYDDAIVKYQIADYKVSASLNMLNLSQNLVITVGLLAGCLLCAWKVTIGDFGVGDFILFITYINQLYGPLNWFGTYYRMIQQNFIDMEKMLSLFKEQQSVQDLPGAKDLKVTEGSVIFDNVGFSYDPRNSALKDISFEIPKGKTVALVGPSGGGKSTILRLLFRFYDVGSGKILIDGQDIRLVKQESLRRSIGVVPQDTVLFNETIYYNIHYGNVNASDEEVYKAAKAAQIHDRIINFPDGYETRVGERGLRLSGGEKQRVAIARTMLKDPPIILLDEATSALDTTTERQIQYALSNMTKDRTTLVIAHRLSTIINADLILCIKDGKVVEQKQLRDESEGKVIGENEGSSGDKKDDKPNSKENEPSSNNVGGHGHVNENLKNLQDGAKDNSDERRYVAEFVNSEGIVPKKIGIA</sequence>
<comment type="catalytic activity">
    <reaction evidence="36">
        <text>protoporphyrin IX(in) + ATP + H2O = protoporphyrin IX(out) + ADP + phosphate + H(+)</text>
        <dbReference type="Rhea" id="RHEA:61336"/>
        <dbReference type="ChEBI" id="CHEBI:15377"/>
        <dbReference type="ChEBI" id="CHEBI:15378"/>
        <dbReference type="ChEBI" id="CHEBI:30616"/>
        <dbReference type="ChEBI" id="CHEBI:43474"/>
        <dbReference type="ChEBI" id="CHEBI:57306"/>
        <dbReference type="ChEBI" id="CHEBI:456216"/>
    </reaction>
    <physiologicalReaction direction="left-to-right" evidence="36">
        <dbReference type="Rhea" id="RHEA:61337"/>
    </physiologicalReaction>
</comment>
<dbReference type="GO" id="GO:0031901">
    <property type="term" value="C:early endosome membrane"/>
    <property type="evidence" value="ECO:0007669"/>
    <property type="project" value="UniProtKB-SubCell"/>
</dbReference>
<evidence type="ECO:0000256" key="3">
    <source>
        <dbReference type="ARBA" id="ARBA00004337"/>
    </source>
</evidence>
<dbReference type="Pfam" id="PF16185">
    <property type="entry name" value="MTABC_N"/>
    <property type="match status" value="1"/>
</dbReference>
<dbReference type="InterPro" id="IPR003439">
    <property type="entry name" value="ABC_transporter-like_ATP-bd"/>
</dbReference>
<keyword evidence="22 42" id="KW-1133">Transmembrane helix</keyword>
<dbReference type="GO" id="GO:0016887">
    <property type="term" value="F:ATP hydrolysis activity"/>
    <property type="evidence" value="ECO:0007669"/>
    <property type="project" value="InterPro"/>
</dbReference>
<feature type="compositionally biased region" description="Basic and acidic residues" evidence="41">
    <location>
        <begin position="844"/>
        <end position="874"/>
    </location>
</feature>
<evidence type="ECO:0000256" key="29">
    <source>
        <dbReference type="ARBA" id="ARBA00024363"/>
    </source>
</evidence>
<dbReference type="InterPro" id="IPR036640">
    <property type="entry name" value="ABC1_TM_sf"/>
</dbReference>
<evidence type="ECO:0000256" key="12">
    <source>
        <dbReference type="ARBA" id="ARBA00022448"/>
    </source>
</evidence>
<evidence type="ECO:0000256" key="30">
    <source>
        <dbReference type="ARBA" id="ARBA00024385"/>
    </source>
</evidence>
<evidence type="ECO:0000256" key="4">
    <source>
        <dbReference type="ARBA" id="ARBA00004374"/>
    </source>
</evidence>
<dbReference type="EC" id="7.6.2.5" evidence="30"/>
<comment type="catalytic activity">
    <reaction evidence="34">
        <text>coproporphyrinogen III(in) + ATP + H2O = coproporphyrinogen III(out) + ADP + phosphate + H(+)</text>
        <dbReference type="Rhea" id="RHEA:66680"/>
        <dbReference type="ChEBI" id="CHEBI:15377"/>
        <dbReference type="ChEBI" id="CHEBI:15378"/>
        <dbReference type="ChEBI" id="CHEBI:30616"/>
        <dbReference type="ChEBI" id="CHEBI:43474"/>
        <dbReference type="ChEBI" id="CHEBI:57309"/>
        <dbReference type="ChEBI" id="CHEBI:456216"/>
    </reaction>
    <physiologicalReaction direction="left-to-right" evidence="34">
        <dbReference type="Rhea" id="RHEA:66681"/>
    </physiologicalReaction>
</comment>
<feature type="region of interest" description="Disordered" evidence="41">
    <location>
        <begin position="1"/>
        <end position="25"/>
    </location>
</feature>
<evidence type="ECO:0000256" key="6">
    <source>
        <dbReference type="ARBA" id="ARBA00004477"/>
    </source>
</evidence>
<keyword evidence="12" id="KW-0813">Transport</keyword>
<evidence type="ECO:0000259" key="44">
    <source>
        <dbReference type="PROSITE" id="PS50929"/>
    </source>
</evidence>
<evidence type="ECO:0000256" key="5">
    <source>
        <dbReference type="ARBA" id="ARBA00004414"/>
    </source>
</evidence>
<comment type="similarity">
    <text evidence="29">Belongs to the ABC transporter superfamily. ABCB family. Heavy Metal importer (TC 3.A.1.210) subfamily.</text>
</comment>
<feature type="region of interest" description="Disordered" evidence="41">
    <location>
        <begin position="240"/>
        <end position="271"/>
    </location>
</feature>
<keyword evidence="19" id="KW-0256">Endoplasmic reticulum</keyword>
<keyword evidence="17" id="KW-0967">Endosome</keyword>
<evidence type="ECO:0000256" key="31">
    <source>
        <dbReference type="ARBA" id="ARBA00024439"/>
    </source>
</evidence>
<evidence type="ECO:0000256" key="8">
    <source>
        <dbReference type="ARBA" id="ARBA00004651"/>
    </source>
</evidence>
<evidence type="ECO:0000256" key="2">
    <source>
        <dbReference type="ARBA" id="ARBA00004333"/>
    </source>
</evidence>
<evidence type="ECO:0000256" key="26">
    <source>
        <dbReference type="ARBA" id="ARBA00023157"/>
    </source>
</evidence>
<dbReference type="FunFam" id="3.40.50.300:FF:000186">
    <property type="entry name" value="ATP-binding cassette sub-family B member 7, mitochondrial"/>
    <property type="match status" value="1"/>
</dbReference>
<evidence type="ECO:0000256" key="24">
    <source>
        <dbReference type="ARBA" id="ARBA00023128"/>
    </source>
</evidence>
<keyword evidence="20" id="KW-0067">ATP-binding</keyword>
<evidence type="ECO:0000256" key="15">
    <source>
        <dbReference type="ARBA" id="ARBA00022692"/>
    </source>
</evidence>
<dbReference type="Pfam" id="PF00664">
    <property type="entry name" value="ABC_membrane"/>
    <property type="match status" value="1"/>
</dbReference>
<reference evidence="45" key="1">
    <citation type="submission" date="2021-06" db="EMBL/GenBank/DDBJ databases">
        <authorList>
            <person name="Kallberg Y."/>
            <person name="Tangrot J."/>
            <person name="Rosling A."/>
        </authorList>
    </citation>
    <scope>NUCLEOTIDE SEQUENCE</scope>
    <source>
        <strain evidence="45">UK204</strain>
    </source>
</reference>
<dbReference type="PANTHER" id="PTHR24221:SF654">
    <property type="entry name" value="ATP-BINDING CASSETTE SUB-FAMILY B MEMBER 6"/>
    <property type="match status" value="1"/>
</dbReference>
<dbReference type="Gene3D" id="1.20.1560.10">
    <property type="entry name" value="ABC transporter type 1, transmembrane domain"/>
    <property type="match status" value="1"/>
</dbReference>
<dbReference type="GO" id="GO:0005789">
    <property type="term" value="C:endoplasmic reticulum membrane"/>
    <property type="evidence" value="ECO:0007669"/>
    <property type="project" value="UniProtKB-SubCell"/>
</dbReference>
<dbReference type="GO" id="GO:0005741">
    <property type="term" value="C:mitochondrial outer membrane"/>
    <property type="evidence" value="ECO:0007669"/>
    <property type="project" value="UniProtKB-SubCell"/>
</dbReference>
<keyword evidence="24" id="KW-0496">Mitochondrion</keyword>
<evidence type="ECO:0000259" key="43">
    <source>
        <dbReference type="PROSITE" id="PS50893"/>
    </source>
</evidence>
<keyword evidence="16" id="KW-0547">Nucleotide-binding</keyword>
<accession>A0A9N9BXS0</accession>
<evidence type="ECO:0000256" key="14">
    <source>
        <dbReference type="ARBA" id="ARBA00022525"/>
    </source>
</evidence>
<comment type="catalytic activity">
    <reaction evidence="39">
        <text>coproporphyrin III(in) + ATP + H2O = coproporphyrin III(out) + ADP + phosphate + H(+)</text>
        <dbReference type="Rhea" id="RHEA:66664"/>
        <dbReference type="ChEBI" id="CHEBI:15377"/>
        <dbReference type="ChEBI" id="CHEBI:15378"/>
        <dbReference type="ChEBI" id="CHEBI:30616"/>
        <dbReference type="ChEBI" id="CHEBI:43474"/>
        <dbReference type="ChEBI" id="CHEBI:131725"/>
        <dbReference type="ChEBI" id="CHEBI:456216"/>
    </reaction>
    <physiologicalReaction direction="left-to-right" evidence="39">
        <dbReference type="Rhea" id="RHEA:66665"/>
    </physiologicalReaction>
</comment>
<dbReference type="InterPro" id="IPR032410">
    <property type="entry name" value="ABCB6_N"/>
</dbReference>
<dbReference type="CDD" id="cd03253">
    <property type="entry name" value="ABCC_ATM1_transporter"/>
    <property type="match status" value="1"/>
</dbReference>
<keyword evidence="15 42" id="KW-0812">Transmembrane</keyword>
<evidence type="ECO:0000256" key="13">
    <source>
        <dbReference type="ARBA" id="ARBA00022475"/>
    </source>
</evidence>
<dbReference type="GO" id="GO:0032585">
    <property type="term" value="C:multivesicular body membrane"/>
    <property type="evidence" value="ECO:0007669"/>
    <property type="project" value="UniProtKB-SubCell"/>
</dbReference>
<evidence type="ECO:0000256" key="27">
    <source>
        <dbReference type="ARBA" id="ARBA00023228"/>
    </source>
</evidence>
<comment type="catalytic activity">
    <reaction evidence="33">
        <text>heme b(in) + ATP + H2O = heme b(out) + ADP + phosphate + H(+)</text>
        <dbReference type="Rhea" id="RHEA:19261"/>
        <dbReference type="ChEBI" id="CHEBI:15377"/>
        <dbReference type="ChEBI" id="CHEBI:15378"/>
        <dbReference type="ChEBI" id="CHEBI:30616"/>
        <dbReference type="ChEBI" id="CHEBI:43474"/>
        <dbReference type="ChEBI" id="CHEBI:60344"/>
        <dbReference type="ChEBI" id="CHEBI:456216"/>
        <dbReference type="EC" id="7.6.2.5"/>
    </reaction>
    <physiologicalReaction direction="left-to-right" evidence="33">
        <dbReference type="Rhea" id="RHEA:19262"/>
    </physiologicalReaction>
</comment>
<evidence type="ECO:0000256" key="17">
    <source>
        <dbReference type="ARBA" id="ARBA00022753"/>
    </source>
</evidence>
<comment type="catalytic activity">
    <reaction evidence="38">
        <text>uroporphyrin III(in) + ATP + H2O = uroporphyrin III(out) + ADP + phosphate + H(+)</text>
        <dbReference type="Rhea" id="RHEA:66776"/>
        <dbReference type="ChEBI" id="CHEBI:15377"/>
        <dbReference type="ChEBI" id="CHEBI:15378"/>
        <dbReference type="ChEBI" id="CHEBI:30616"/>
        <dbReference type="ChEBI" id="CHEBI:43474"/>
        <dbReference type="ChEBI" id="CHEBI:167479"/>
        <dbReference type="ChEBI" id="CHEBI:456216"/>
    </reaction>
    <physiologicalReaction direction="left-to-right" evidence="38">
        <dbReference type="Rhea" id="RHEA:66777"/>
    </physiologicalReaction>
</comment>
<evidence type="ECO:0000256" key="40">
    <source>
        <dbReference type="ARBA" id="ARBA00049398"/>
    </source>
</evidence>
<dbReference type="InterPro" id="IPR039421">
    <property type="entry name" value="Type_1_exporter"/>
</dbReference>
<evidence type="ECO:0000256" key="32">
    <source>
        <dbReference type="ARBA" id="ARBA00031413"/>
    </source>
</evidence>
<evidence type="ECO:0000256" key="18">
    <source>
        <dbReference type="ARBA" id="ARBA00022787"/>
    </source>
</evidence>
<dbReference type="SUPFAM" id="SSF52540">
    <property type="entry name" value="P-loop containing nucleoside triphosphate hydrolases"/>
    <property type="match status" value="1"/>
</dbReference>
<feature type="domain" description="ABC transmembrane type-1" evidence="44">
    <location>
        <begin position="304"/>
        <end position="592"/>
    </location>
</feature>
<comment type="catalytic activity">
    <reaction evidence="40">
        <text>coproporphyrin I(in) + ATP + H2O = coproporphyrin I(out) + ADP + phosphate + H(+)</text>
        <dbReference type="Rhea" id="RHEA:66768"/>
        <dbReference type="ChEBI" id="CHEBI:15377"/>
        <dbReference type="ChEBI" id="CHEBI:15378"/>
        <dbReference type="ChEBI" id="CHEBI:30616"/>
        <dbReference type="ChEBI" id="CHEBI:43474"/>
        <dbReference type="ChEBI" id="CHEBI:167478"/>
        <dbReference type="ChEBI" id="CHEBI:456216"/>
    </reaction>
    <physiologicalReaction direction="left-to-right" evidence="40">
        <dbReference type="Rhea" id="RHEA:66769"/>
    </physiologicalReaction>
</comment>
<evidence type="ECO:0000256" key="22">
    <source>
        <dbReference type="ARBA" id="ARBA00022989"/>
    </source>
</evidence>
<evidence type="ECO:0000256" key="23">
    <source>
        <dbReference type="ARBA" id="ARBA00023034"/>
    </source>
</evidence>
<keyword evidence="46" id="KW-1185">Reference proteome</keyword>
<keyword evidence="25 42" id="KW-0472">Membrane</keyword>
<feature type="transmembrane region" description="Helical" evidence="42">
    <location>
        <begin position="539"/>
        <end position="557"/>
    </location>
</feature>
<dbReference type="Proteomes" id="UP000789570">
    <property type="component" value="Unassembled WGS sequence"/>
</dbReference>
<comment type="subunit">
    <text evidence="11">Homodimer.</text>
</comment>
<evidence type="ECO:0000256" key="28">
    <source>
        <dbReference type="ARBA" id="ARBA00024320"/>
    </source>
</evidence>
<evidence type="ECO:0000256" key="39">
    <source>
        <dbReference type="ARBA" id="ARBA00048636"/>
    </source>
</evidence>
<keyword evidence="26" id="KW-1015">Disulfide bond</keyword>
<keyword evidence="21" id="KW-1278">Translocase</keyword>
<feature type="transmembrane region" description="Helical" evidence="42">
    <location>
        <begin position="137"/>
        <end position="157"/>
    </location>
</feature>
<dbReference type="AlphaFoldDB" id="A0A9N9BXS0"/>
<dbReference type="PROSITE" id="PS00211">
    <property type="entry name" value="ABC_TRANSPORTER_1"/>
    <property type="match status" value="1"/>
</dbReference>
<evidence type="ECO:0000256" key="34">
    <source>
        <dbReference type="ARBA" id="ARBA00047753"/>
    </source>
</evidence>
<feature type="transmembrane region" description="Helical" evidence="42">
    <location>
        <begin position="169"/>
        <end position="189"/>
    </location>
</feature>
<feature type="transmembrane region" description="Helical" evidence="42">
    <location>
        <begin position="447"/>
        <end position="468"/>
    </location>
</feature>
<evidence type="ECO:0000313" key="45">
    <source>
        <dbReference type="EMBL" id="CAG8579623.1"/>
    </source>
</evidence>
<feature type="transmembrane region" description="Helical" evidence="42">
    <location>
        <begin position="419"/>
        <end position="441"/>
    </location>
</feature>
<comment type="catalytic activity">
    <reaction evidence="35">
        <text>uroporphyrin I(in) + ATP + H2O = uroporphyrin I(out) + ADP + phosphate + H(+)</text>
        <dbReference type="Rhea" id="RHEA:66772"/>
        <dbReference type="ChEBI" id="CHEBI:15377"/>
        <dbReference type="ChEBI" id="CHEBI:15378"/>
        <dbReference type="ChEBI" id="CHEBI:30616"/>
        <dbReference type="ChEBI" id="CHEBI:43474"/>
        <dbReference type="ChEBI" id="CHEBI:167480"/>
        <dbReference type="ChEBI" id="CHEBI:456216"/>
    </reaction>
    <physiologicalReaction direction="left-to-right" evidence="35">
        <dbReference type="Rhea" id="RHEA:66773"/>
    </physiologicalReaction>
</comment>
<dbReference type="GO" id="GO:0000139">
    <property type="term" value="C:Golgi membrane"/>
    <property type="evidence" value="ECO:0007669"/>
    <property type="project" value="UniProtKB-SubCell"/>
</dbReference>
<evidence type="ECO:0000256" key="25">
    <source>
        <dbReference type="ARBA" id="ARBA00023136"/>
    </source>
</evidence>
<dbReference type="Pfam" id="PF00005">
    <property type="entry name" value="ABC_tran"/>
    <property type="match status" value="1"/>
</dbReference>
<evidence type="ECO:0000256" key="19">
    <source>
        <dbReference type="ARBA" id="ARBA00022824"/>
    </source>
</evidence>
<dbReference type="OrthoDB" id="6500128at2759"/>
<evidence type="ECO:0000256" key="35">
    <source>
        <dbReference type="ARBA" id="ARBA00047789"/>
    </source>
</evidence>
<evidence type="ECO:0000256" key="41">
    <source>
        <dbReference type="SAM" id="MobiDB-lite"/>
    </source>
</evidence>
<evidence type="ECO:0000256" key="9">
    <source>
        <dbReference type="ARBA" id="ARBA00004653"/>
    </source>
</evidence>
<keyword evidence="23" id="KW-0333">Golgi apparatus</keyword>
<proteinExistence type="inferred from homology"/>
<comment type="caution">
    <text evidence="45">The sequence shown here is derived from an EMBL/GenBank/DDBJ whole genome shotgun (WGS) entry which is preliminary data.</text>
</comment>
<dbReference type="GO" id="GO:0015439">
    <property type="term" value="F:ABC-type heme transporter activity"/>
    <property type="evidence" value="ECO:0007669"/>
    <property type="project" value="UniProtKB-EC"/>
</dbReference>
<dbReference type="GO" id="GO:0005576">
    <property type="term" value="C:extracellular region"/>
    <property type="evidence" value="ECO:0007669"/>
    <property type="project" value="UniProtKB-SubCell"/>
</dbReference>
<evidence type="ECO:0000256" key="7">
    <source>
        <dbReference type="ARBA" id="ARBA00004550"/>
    </source>
</evidence>